<name>A0ABS8F7D7_9FIRM</name>
<dbReference type="Proteomes" id="UP001430637">
    <property type="component" value="Unassembled WGS sequence"/>
</dbReference>
<dbReference type="RefSeq" id="WP_227620724.1">
    <property type="nucleotide sequence ID" value="NZ_JAJEQL010000008.1"/>
</dbReference>
<proteinExistence type="predicted"/>
<evidence type="ECO:0000313" key="2">
    <source>
        <dbReference type="Proteomes" id="UP001430637"/>
    </source>
</evidence>
<organism evidence="1 2">
    <name type="scientific">Faecalibacterium butyricigenerans</name>
    <dbReference type="NCBI Taxonomy" id="1851427"/>
    <lineage>
        <taxon>Bacteria</taxon>
        <taxon>Bacillati</taxon>
        <taxon>Bacillota</taxon>
        <taxon>Clostridia</taxon>
        <taxon>Eubacteriales</taxon>
        <taxon>Oscillospiraceae</taxon>
        <taxon>Faecalibacterium</taxon>
    </lineage>
</organism>
<evidence type="ECO:0000313" key="1">
    <source>
        <dbReference type="EMBL" id="MCC2199144.1"/>
    </source>
</evidence>
<dbReference type="EMBL" id="JAJEQL010000008">
    <property type="protein sequence ID" value="MCC2199144.1"/>
    <property type="molecule type" value="Genomic_DNA"/>
</dbReference>
<comment type="caution">
    <text evidence="1">The sequence shown here is derived from an EMBL/GenBank/DDBJ whole genome shotgun (WGS) entry which is preliminary data.</text>
</comment>
<gene>
    <name evidence="1" type="ORF">LKD23_05130</name>
</gene>
<feature type="non-terminal residue" evidence="1">
    <location>
        <position position="107"/>
    </location>
</feature>
<keyword evidence="2" id="KW-1185">Reference proteome</keyword>
<accession>A0ABS8F7D7</accession>
<reference evidence="1" key="1">
    <citation type="submission" date="2021-10" db="EMBL/GenBank/DDBJ databases">
        <title>Anaerobic single-cell dispensing facilitates the cultivation of human gut bacteria.</title>
        <authorList>
            <person name="Afrizal A."/>
        </authorList>
    </citation>
    <scope>NUCLEOTIDE SEQUENCE</scope>
    <source>
        <strain evidence="1">CLA-AA-H233</strain>
    </source>
</reference>
<protein>
    <submittedName>
        <fullName evidence="1">Uncharacterized protein</fullName>
    </submittedName>
</protein>
<sequence>MIRKPLKQTANSAFKHLRLLQHNDKTMTGRCQYYDVKSKKVWMDAQFEMSRTGRLNNSGRKKEQLHPGRWSCCNPLIFMVSLFAGKALFCKCSGHASLLGVIVRVIV</sequence>